<organism evidence="1 2">
    <name type="scientific">Nesidiocoris tenuis</name>
    <dbReference type="NCBI Taxonomy" id="355587"/>
    <lineage>
        <taxon>Eukaryota</taxon>
        <taxon>Metazoa</taxon>
        <taxon>Ecdysozoa</taxon>
        <taxon>Arthropoda</taxon>
        <taxon>Hexapoda</taxon>
        <taxon>Insecta</taxon>
        <taxon>Pterygota</taxon>
        <taxon>Neoptera</taxon>
        <taxon>Paraneoptera</taxon>
        <taxon>Hemiptera</taxon>
        <taxon>Heteroptera</taxon>
        <taxon>Panheteroptera</taxon>
        <taxon>Cimicomorpha</taxon>
        <taxon>Miridae</taxon>
        <taxon>Dicyphina</taxon>
        <taxon>Nesidiocoris</taxon>
    </lineage>
</organism>
<protein>
    <submittedName>
        <fullName evidence="1">Uncharacterized protein</fullName>
    </submittedName>
</protein>
<dbReference type="Proteomes" id="UP000479000">
    <property type="component" value="Unassembled WGS sequence"/>
</dbReference>
<reference evidence="1 2" key="1">
    <citation type="submission" date="2020-02" db="EMBL/GenBank/DDBJ databases">
        <authorList>
            <person name="Ferguson B K."/>
        </authorList>
    </citation>
    <scope>NUCLEOTIDE SEQUENCE [LARGE SCALE GENOMIC DNA]</scope>
</reference>
<name>A0A6H5GGD4_9HEMI</name>
<gene>
    <name evidence="1" type="ORF">NTEN_LOCUS7512</name>
</gene>
<sequence length="196" mass="22254">MLNEIPSIGNTADNVQRAVPLAEHGIRSDDADQGLVTDQRHSDVALTYRREGVGLDANFVTPVKMDVIWVEVEEFATLLGVSHGDRYHPGVWNEGKRWSIPLTSVKQSQVVKTSDGVRRTPRHCRYNELRKLILPLRTCMNAAILGGFHLQTEERSLLWTMLRFFEALPSPNTVYAYNVESMLQHLHHLLHFGVNC</sequence>
<evidence type="ECO:0000313" key="1">
    <source>
        <dbReference type="EMBL" id="CAB0001725.1"/>
    </source>
</evidence>
<dbReference type="EMBL" id="CADCXU010011329">
    <property type="protein sequence ID" value="CAB0001725.1"/>
    <property type="molecule type" value="Genomic_DNA"/>
</dbReference>
<feature type="non-terminal residue" evidence="1">
    <location>
        <position position="196"/>
    </location>
</feature>
<accession>A0A6H5GGD4</accession>
<keyword evidence="2" id="KW-1185">Reference proteome</keyword>
<evidence type="ECO:0000313" key="2">
    <source>
        <dbReference type="Proteomes" id="UP000479000"/>
    </source>
</evidence>
<dbReference type="AlphaFoldDB" id="A0A6H5GGD4"/>
<proteinExistence type="predicted"/>